<dbReference type="Gene3D" id="2.60.120.200">
    <property type="match status" value="1"/>
</dbReference>
<feature type="domain" description="GH16" evidence="3">
    <location>
        <begin position="64"/>
        <end position="348"/>
    </location>
</feature>
<feature type="compositionally biased region" description="Low complexity" evidence="2">
    <location>
        <begin position="368"/>
        <end position="420"/>
    </location>
</feature>
<feature type="region of interest" description="Disordered" evidence="2">
    <location>
        <begin position="22"/>
        <end position="82"/>
    </location>
</feature>
<protein>
    <recommendedName>
        <fullName evidence="3">GH16 domain-containing protein</fullName>
    </recommendedName>
</protein>
<dbReference type="PANTHER" id="PTHR10963">
    <property type="entry name" value="GLYCOSYL HYDROLASE-RELATED"/>
    <property type="match status" value="1"/>
</dbReference>
<feature type="compositionally biased region" description="Basic and acidic residues" evidence="2">
    <location>
        <begin position="33"/>
        <end position="56"/>
    </location>
</feature>
<dbReference type="CDD" id="cd08023">
    <property type="entry name" value="GH16_laminarinase_like"/>
    <property type="match status" value="1"/>
</dbReference>
<evidence type="ECO:0000259" key="3">
    <source>
        <dbReference type="PROSITE" id="PS51762"/>
    </source>
</evidence>
<comment type="similarity">
    <text evidence="1">Belongs to the glycosyl hydrolase 16 family.</text>
</comment>
<dbReference type="Proteomes" id="UP000039324">
    <property type="component" value="Unassembled WGS sequence"/>
</dbReference>
<gene>
    <name evidence="4" type="ORF">PBRA_002214</name>
</gene>
<proteinExistence type="inferred from homology"/>
<dbReference type="AlphaFoldDB" id="A0A0G4J3I8"/>
<dbReference type="InterPro" id="IPR000757">
    <property type="entry name" value="Beta-glucanase-like"/>
</dbReference>
<keyword evidence="5" id="KW-1185">Reference proteome</keyword>
<dbReference type="InterPro" id="IPR013320">
    <property type="entry name" value="ConA-like_dom_sf"/>
</dbReference>
<dbReference type="OrthoDB" id="4781at2759"/>
<dbReference type="EMBL" id="CDSF01000122">
    <property type="protein sequence ID" value="CEP01949.1"/>
    <property type="molecule type" value="Genomic_DNA"/>
</dbReference>
<evidence type="ECO:0000256" key="1">
    <source>
        <dbReference type="ARBA" id="ARBA00006865"/>
    </source>
</evidence>
<dbReference type="PROSITE" id="PS51762">
    <property type="entry name" value="GH16_2"/>
    <property type="match status" value="1"/>
</dbReference>
<dbReference type="GO" id="GO:0004553">
    <property type="term" value="F:hydrolase activity, hydrolyzing O-glycosyl compounds"/>
    <property type="evidence" value="ECO:0007669"/>
    <property type="project" value="InterPro"/>
</dbReference>
<dbReference type="SUPFAM" id="SSF49899">
    <property type="entry name" value="Concanavalin A-like lectins/glucanases"/>
    <property type="match status" value="1"/>
</dbReference>
<feature type="compositionally biased region" description="Polar residues" evidence="2">
    <location>
        <begin position="421"/>
        <end position="431"/>
    </location>
</feature>
<dbReference type="InterPro" id="IPR050546">
    <property type="entry name" value="Glycosyl_Hydrlase_16"/>
</dbReference>
<dbReference type="Pfam" id="PF00722">
    <property type="entry name" value="Glyco_hydro_16"/>
    <property type="match status" value="1"/>
</dbReference>
<dbReference type="OMA" id="TCGTTNL"/>
<feature type="region of interest" description="Disordered" evidence="2">
    <location>
        <begin position="363"/>
        <end position="431"/>
    </location>
</feature>
<dbReference type="STRING" id="37360.A0A0G4J3I8"/>
<evidence type="ECO:0000313" key="4">
    <source>
        <dbReference type="EMBL" id="CEP01949.1"/>
    </source>
</evidence>
<dbReference type="PANTHER" id="PTHR10963:SF55">
    <property type="entry name" value="GLYCOSIDE HYDROLASE FAMILY 16 PROTEIN"/>
    <property type="match status" value="1"/>
</dbReference>
<organism evidence="4 5">
    <name type="scientific">Plasmodiophora brassicae</name>
    <name type="common">Clubroot disease agent</name>
    <dbReference type="NCBI Taxonomy" id="37360"/>
    <lineage>
        <taxon>Eukaryota</taxon>
        <taxon>Sar</taxon>
        <taxon>Rhizaria</taxon>
        <taxon>Endomyxa</taxon>
        <taxon>Phytomyxea</taxon>
        <taxon>Plasmodiophorida</taxon>
        <taxon>Plasmodiophoridae</taxon>
        <taxon>Plasmodiophora</taxon>
    </lineage>
</organism>
<evidence type="ECO:0000313" key="5">
    <source>
        <dbReference type="Proteomes" id="UP000039324"/>
    </source>
</evidence>
<evidence type="ECO:0000256" key="2">
    <source>
        <dbReference type="SAM" id="MobiDB-lite"/>
    </source>
</evidence>
<reference evidence="4 5" key="1">
    <citation type="submission" date="2015-02" db="EMBL/GenBank/DDBJ databases">
        <authorList>
            <person name="Chooi Y.-H."/>
        </authorList>
    </citation>
    <scope>NUCLEOTIDE SEQUENCE [LARGE SCALE GENOMIC DNA]</scope>
    <source>
        <strain evidence="4">E3</strain>
    </source>
</reference>
<feature type="compositionally biased region" description="Low complexity" evidence="2">
    <location>
        <begin position="22"/>
        <end position="32"/>
    </location>
</feature>
<name>A0A0G4J3I8_PLABS</name>
<sequence>MALGFNPHELTDMIKNMALPAAKAQAANQTRQAQEEKRAKKLAKEQEKIKSSRGGDVRPSNGLSSSDLPPAPPEFLPTSNGTVEPGYRLIWEDQFNGDTLDSTKWQIESDCRRQELQCYTAKPWNVYVDKGRLFLHAKAHPDGFRPDPTDPCTRSEDCIAKKQYTSGRIRTKGRASWRYGRIEIRARMPKGEYLWPTLWMLPAQDVHGDWAASGEIDLIETTGNDPTAFSSTIHYGGVPPDNKFESSGVQSLVNDDNEPVDLSAKFHLYRLDWTPNRLQTFFDGHKVLDIDLDRRFGDIYKKNGAPFDEEFYLIMNLAVGGEFFGPDADKLTTKTALAWQRPFLEVDYVRVFEKLANATSIADESVQSSGSKTSTPSSVSGGSNTSSAGSRTSSSSGSKTSRSGSRSGSSSGSSPKRSSSIQMPTGSSASS</sequence>
<dbReference type="GO" id="GO:0005975">
    <property type="term" value="P:carbohydrate metabolic process"/>
    <property type="evidence" value="ECO:0007669"/>
    <property type="project" value="InterPro"/>
</dbReference>
<accession>A0A0G4J3I8</accession>